<dbReference type="Pfam" id="PF02578">
    <property type="entry name" value="Cu-oxidase_4"/>
    <property type="match status" value="1"/>
</dbReference>
<dbReference type="InterPro" id="IPR003730">
    <property type="entry name" value="Cu_polyphenol_OxRdtase"/>
</dbReference>
<comment type="similarity">
    <text evidence="2 10">Belongs to the purine nucleoside phosphorylase YfiH/LACC1 family.</text>
</comment>
<dbReference type="InterPro" id="IPR038371">
    <property type="entry name" value="Cu_polyphenol_OxRdtase_sf"/>
</dbReference>
<keyword evidence="12" id="KW-1185">Reference proteome</keyword>
<sequence>MITVSALNALSNVRHAYFTRNHGVSTGAFESLNCGFGSGDDAANVRKNRAIAMERMEMPPEGLVTAKQEHSTTVLVVDKPWDNENPPVADGLVTTVPRLVVGVLTADCAPVLMADGTAGVVAAVHAGWRGALSGVLDRAVAVMIEQGASLDRIIAGIGPCIGQRSYEVGPEFPQAFIDDDGNNEHYFSPSGRDGHFRFDLPGYVARRLALIGITMVMPTPCDTFREEGRFFSYRRNTLRGVKDYGRQLSAIAIER</sequence>
<comment type="catalytic activity">
    <reaction evidence="1">
        <text>inosine + phosphate = alpha-D-ribose 1-phosphate + hypoxanthine</text>
        <dbReference type="Rhea" id="RHEA:27646"/>
        <dbReference type="ChEBI" id="CHEBI:17368"/>
        <dbReference type="ChEBI" id="CHEBI:17596"/>
        <dbReference type="ChEBI" id="CHEBI:43474"/>
        <dbReference type="ChEBI" id="CHEBI:57720"/>
        <dbReference type="EC" id="2.4.2.1"/>
    </reaction>
    <physiologicalReaction direction="left-to-right" evidence="1">
        <dbReference type="Rhea" id="RHEA:27647"/>
    </physiologicalReaction>
</comment>
<gene>
    <name evidence="11" type="ORF">SAMN05421508_104238</name>
</gene>
<evidence type="ECO:0000256" key="4">
    <source>
        <dbReference type="ARBA" id="ARBA00022723"/>
    </source>
</evidence>
<keyword evidence="3" id="KW-0808">Transferase</keyword>
<dbReference type="OrthoDB" id="4279at2"/>
<evidence type="ECO:0000256" key="10">
    <source>
        <dbReference type="RuleBase" id="RU361274"/>
    </source>
</evidence>
<dbReference type="Proteomes" id="UP000219621">
    <property type="component" value="Unassembled WGS sequence"/>
</dbReference>
<evidence type="ECO:0000313" key="11">
    <source>
        <dbReference type="EMBL" id="SOD95135.1"/>
    </source>
</evidence>
<evidence type="ECO:0000313" key="12">
    <source>
        <dbReference type="Proteomes" id="UP000219621"/>
    </source>
</evidence>
<evidence type="ECO:0000256" key="9">
    <source>
        <dbReference type="ARBA" id="ARBA00049893"/>
    </source>
</evidence>
<dbReference type="Gene3D" id="3.60.140.10">
    <property type="entry name" value="CNF1/YfiH-like putative cysteine hydrolases"/>
    <property type="match status" value="1"/>
</dbReference>
<keyword evidence="4" id="KW-0479">Metal-binding</keyword>
<dbReference type="EMBL" id="OCNJ01000004">
    <property type="protein sequence ID" value="SOD95135.1"/>
    <property type="molecule type" value="Genomic_DNA"/>
</dbReference>
<reference evidence="12" key="1">
    <citation type="submission" date="2017-09" db="EMBL/GenBank/DDBJ databases">
        <authorList>
            <person name="Varghese N."/>
            <person name="Submissions S."/>
        </authorList>
    </citation>
    <scope>NUCLEOTIDE SEQUENCE [LARGE SCALE GENOMIC DNA]</scope>
    <source>
        <strain evidence="12">USBA 140</strain>
    </source>
</reference>
<name>A0A286GHX1_9PROT</name>
<accession>A0A286GHX1</accession>
<dbReference type="PANTHER" id="PTHR30616:SF2">
    <property type="entry name" value="PURINE NUCLEOSIDE PHOSPHORYLASE LACC1"/>
    <property type="match status" value="1"/>
</dbReference>
<comment type="catalytic activity">
    <reaction evidence="9">
        <text>S-methyl-5'-thioadenosine + phosphate = 5-(methylsulfanyl)-alpha-D-ribose 1-phosphate + adenine</text>
        <dbReference type="Rhea" id="RHEA:11852"/>
        <dbReference type="ChEBI" id="CHEBI:16708"/>
        <dbReference type="ChEBI" id="CHEBI:17509"/>
        <dbReference type="ChEBI" id="CHEBI:43474"/>
        <dbReference type="ChEBI" id="CHEBI:58533"/>
        <dbReference type="EC" id="2.4.2.28"/>
    </reaction>
    <physiologicalReaction direction="left-to-right" evidence="9">
        <dbReference type="Rhea" id="RHEA:11853"/>
    </physiologicalReaction>
</comment>
<dbReference type="PANTHER" id="PTHR30616">
    <property type="entry name" value="UNCHARACTERIZED PROTEIN YFIH"/>
    <property type="match status" value="1"/>
</dbReference>
<dbReference type="InterPro" id="IPR011324">
    <property type="entry name" value="Cytotoxic_necrot_fac-like_cat"/>
</dbReference>
<proteinExistence type="inferred from homology"/>
<evidence type="ECO:0000256" key="1">
    <source>
        <dbReference type="ARBA" id="ARBA00000553"/>
    </source>
</evidence>
<dbReference type="GO" id="GO:0005507">
    <property type="term" value="F:copper ion binding"/>
    <property type="evidence" value="ECO:0007669"/>
    <property type="project" value="TreeGrafter"/>
</dbReference>
<keyword evidence="5" id="KW-0378">Hydrolase</keyword>
<evidence type="ECO:0000256" key="6">
    <source>
        <dbReference type="ARBA" id="ARBA00022833"/>
    </source>
</evidence>
<comment type="catalytic activity">
    <reaction evidence="8">
        <text>adenosine + phosphate = alpha-D-ribose 1-phosphate + adenine</text>
        <dbReference type="Rhea" id="RHEA:27642"/>
        <dbReference type="ChEBI" id="CHEBI:16335"/>
        <dbReference type="ChEBI" id="CHEBI:16708"/>
        <dbReference type="ChEBI" id="CHEBI:43474"/>
        <dbReference type="ChEBI" id="CHEBI:57720"/>
        <dbReference type="EC" id="2.4.2.1"/>
    </reaction>
    <physiologicalReaction direction="left-to-right" evidence="8">
        <dbReference type="Rhea" id="RHEA:27643"/>
    </physiologicalReaction>
</comment>
<evidence type="ECO:0000256" key="7">
    <source>
        <dbReference type="ARBA" id="ARBA00047989"/>
    </source>
</evidence>
<evidence type="ECO:0000256" key="3">
    <source>
        <dbReference type="ARBA" id="ARBA00022679"/>
    </source>
</evidence>
<dbReference type="AlphaFoldDB" id="A0A286GHX1"/>
<dbReference type="RefSeq" id="WP_097279194.1">
    <property type="nucleotide sequence ID" value="NZ_OCNJ01000004.1"/>
</dbReference>
<comment type="catalytic activity">
    <reaction evidence="7">
        <text>adenosine + H2O + H(+) = inosine + NH4(+)</text>
        <dbReference type="Rhea" id="RHEA:24408"/>
        <dbReference type="ChEBI" id="CHEBI:15377"/>
        <dbReference type="ChEBI" id="CHEBI:15378"/>
        <dbReference type="ChEBI" id="CHEBI:16335"/>
        <dbReference type="ChEBI" id="CHEBI:17596"/>
        <dbReference type="ChEBI" id="CHEBI:28938"/>
        <dbReference type="EC" id="3.5.4.4"/>
    </reaction>
    <physiologicalReaction direction="left-to-right" evidence="7">
        <dbReference type="Rhea" id="RHEA:24409"/>
    </physiologicalReaction>
</comment>
<organism evidence="11 12">
    <name type="scientific">Caenispirillum bisanense</name>
    <dbReference type="NCBI Taxonomy" id="414052"/>
    <lineage>
        <taxon>Bacteria</taxon>
        <taxon>Pseudomonadati</taxon>
        <taxon>Pseudomonadota</taxon>
        <taxon>Alphaproteobacteria</taxon>
        <taxon>Rhodospirillales</taxon>
        <taxon>Novispirillaceae</taxon>
        <taxon>Caenispirillum</taxon>
    </lineage>
</organism>
<evidence type="ECO:0000256" key="8">
    <source>
        <dbReference type="ARBA" id="ARBA00048968"/>
    </source>
</evidence>
<protein>
    <recommendedName>
        <fullName evidence="10">Purine nucleoside phosphorylase</fullName>
    </recommendedName>
</protein>
<dbReference type="CDD" id="cd16833">
    <property type="entry name" value="YfiH"/>
    <property type="match status" value="1"/>
</dbReference>
<dbReference type="GO" id="GO:0016787">
    <property type="term" value="F:hydrolase activity"/>
    <property type="evidence" value="ECO:0007669"/>
    <property type="project" value="UniProtKB-KW"/>
</dbReference>
<evidence type="ECO:0000256" key="5">
    <source>
        <dbReference type="ARBA" id="ARBA00022801"/>
    </source>
</evidence>
<dbReference type="NCBIfam" id="TIGR00726">
    <property type="entry name" value="peptidoglycan editing factor PgeF"/>
    <property type="match status" value="1"/>
</dbReference>
<dbReference type="GO" id="GO:0017061">
    <property type="term" value="F:S-methyl-5-thioadenosine phosphorylase activity"/>
    <property type="evidence" value="ECO:0007669"/>
    <property type="project" value="UniProtKB-EC"/>
</dbReference>
<keyword evidence="6" id="KW-0862">Zinc</keyword>
<evidence type="ECO:0000256" key="2">
    <source>
        <dbReference type="ARBA" id="ARBA00007353"/>
    </source>
</evidence>
<dbReference type="SUPFAM" id="SSF64438">
    <property type="entry name" value="CNF1/YfiH-like putative cysteine hydrolases"/>
    <property type="match status" value="1"/>
</dbReference>